<feature type="region of interest" description="Disordered" evidence="2">
    <location>
        <begin position="241"/>
        <end position="260"/>
    </location>
</feature>
<sequence length="715" mass="78340">MLACNSFTAAMSDSVNLPLHLQPAKMVAGKRRRGPRRSSVPRSNTAPGHGSSSTASADDMTASPLSESPTLTLASTSTSSKEGKKKHGMFGFKSKDQDRPSSSRGSPLPSSPLPPCTPVKAAQFLGVDTAAGRARSSSLGRRGENNRTQDLPDTVTGQSEIKEQSTESDQRKHKNFWSNSGKKAQRMLGISSPRISSPLNPNSKLGTKGKGIAGHHSEKVTKQFSSSMPDLNVLTQQFSGNARPVAQAPSQRSRKKVPKTVDKMTPITETSHDELRNSYNSNWELDLIQEYADDPFSTAPLGSTITETPLSSSSAKNKLGGGDLSSTDRVIKEEDEAEEPALHRGSKVSSDNAKSQHPQALHVRGPLQTVEDLLLDATEEQRKATNAQLDAYKNLLDMNDWQRRITDAAVAKMKAEHEAFKDEYAKTQEEFAKRMCEWELLDQQQKAKEHASNDDDDDDDLPSIRSSIDLEEEPTLHIATAMPILVVKPGMVKLVDIPPRRKKPVVPVDPVTPADTVAAKLASTVLKGPVASKPVQSSSGKPKLPLKPIRHFQPEEGISPFNERSTKEEATCCHACPPPLPAKNFDSDESVDEATPPPPLPKDDYLMSPTSPHPPRSSSKEHHCIRNGHVFYLVELNKVPDETRFNSLGIRPYLRTPTGIKQHVHVPVLCDNCDEDVRNELWKCSIPNCSVGVCQKCAEDMEHEWVERVTKPSAH</sequence>
<dbReference type="EMBL" id="KE747827">
    <property type="protein sequence ID" value="RMZ71679.1"/>
    <property type="molecule type" value="Genomic_DNA"/>
</dbReference>
<dbReference type="AlphaFoldDB" id="A0A3M7MBC6"/>
<organism evidence="3 4">
    <name type="scientific">Pyrenophora seminiperda CCB06</name>
    <dbReference type="NCBI Taxonomy" id="1302712"/>
    <lineage>
        <taxon>Eukaryota</taxon>
        <taxon>Fungi</taxon>
        <taxon>Dikarya</taxon>
        <taxon>Ascomycota</taxon>
        <taxon>Pezizomycotina</taxon>
        <taxon>Dothideomycetes</taxon>
        <taxon>Pleosporomycetidae</taxon>
        <taxon>Pleosporales</taxon>
        <taxon>Pleosporineae</taxon>
        <taxon>Pleosporaceae</taxon>
        <taxon>Pyrenophora</taxon>
    </lineage>
</organism>
<accession>A0A3M7MBC6</accession>
<feature type="region of interest" description="Disordered" evidence="2">
    <location>
        <begin position="445"/>
        <end position="464"/>
    </location>
</feature>
<protein>
    <submittedName>
        <fullName evidence="3">Duf-domain-containing protein</fullName>
    </submittedName>
</protein>
<dbReference type="OrthoDB" id="3790861at2759"/>
<feature type="compositionally biased region" description="Polar residues" evidence="2">
    <location>
        <begin position="300"/>
        <end position="316"/>
    </location>
</feature>
<feature type="coiled-coil region" evidence="1">
    <location>
        <begin position="375"/>
        <end position="430"/>
    </location>
</feature>
<reference evidence="3 4" key="1">
    <citation type="journal article" date="2014" name="PLoS ONE">
        <title>De novo Genome Assembly of the Fungal Plant Pathogen Pyrenophora semeniperda.</title>
        <authorList>
            <person name="Soliai M.M."/>
            <person name="Meyer S.E."/>
            <person name="Udall J.A."/>
            <person name="Elzinga D.E."/>
            <person name="Hermansen R.A."/>
            <person name="Bodily P.M."/>
            <person name="Hart A.A."/>
            <person name="Coleman C.E."/>
        </authorList>
    </citation>
    <scope>NUCLEOTIDE SEQUENCE [LARGE SCALE GENOMIC DNA]</scope>
    <source>
        <strain evidence="3 4">CCB06</strain>
        <tissue evidence="3">Mycelium</tissue>
    </source>
</reference>
<feature type="region of interest" description="Disordered" evidence="2">
    <location>
        <begin position="23"/>
        <end position="186"/>
    </location>
</feature>
<feature type="compositionally biased region" description="Polar residues" evidence="2">
    <location>
        <begin position="347"/>
        <end position="358"/>
    </location>
</feature>
<feature type="region of interest" description="Disordered" evidence="2">
    <location>
        <begin position="300"/>
        <end position="365"/>
    </location>
</feature>
<evidence type="ECO:0000256" key="2">
    <source>
        <dbReference type="SAM" id="MobiDB-lite"/>
    </source>
</evidence>
<evidence type="ECO:0000256" key="1">
    <source>
        <dbReference type="SAM" id="Coils"/>
    </source>
</evidence>
<gene>
    <name evidence="3" type="ORF">GMOD_00006821</name>
</gene>
<feature type="compositionally biased region" description="Polar residues" evidence="2">
    <location>
        <begin position="148"/>
        <end position="159"/>
    </location>
</feature>
<feature type="region of interest" description="Disordered" evidence="2">
    <location>
        <begin position="583"/>
        <end position="622"/>
    </location>
</feature>
<name>A0A3M7MBC6_9PLEO</name>
<keyword evidence="1" id="KW-0175">Coiled coil</keyword>
<keyword evidence="4" id="KW-1185">Reference proteome</keyword>
<feature type="compositionally biased region" description="Low complexity" evidence="2">
    <location>
        <begin position="51"/>
        <end position="80"/>
    </location>
</feature>
<feature type="compositionally biased region" description="Basic and acidic residues" evidence="2">
    <location>
        <begin position="160"/>
        <end position="170"/>
    </location>
</feature>
<dbReference type="Proteomes" id="UP000265663">
    <property type="component" value="Unassembled WGS sequence"/>
</dbReference>
<proteinExistence type="predicted"/>
<evidence type="ECO:0000313" key="4">
    <source>
        <dbReference type="Proteomes" id="UP000265663"/>
    </source>
</evidence>
<evidence type="ECO:0000313" key="3">
    <source>
        <dbReference type="EMBL" id="RMZ71679.1"/>
    </source>
</evidence>
<feature type="compositionally biased region" description="Low complexity" evidence="2">
    <location>
        <begin position="130"/>
        <end position="140"/>
    </location>
</feature>